<dbReference type="EMBL" id="ASRX01000055">
    <property type="protein sequence ID" value="EYF02751.1"/>
    <property type="molecule type" value="Genomic_DNA"/>
</dbReference>
<keyword evidence="2" id="KW-1185">Reference proteome</keyword>
<gene>
    <name evidence="1" type="ORF">CAP_6486</name>
</gene>
<dbReference type="Proteomes" id="UP000019678">
    <property type="component" value="Unassembled WGS sequence"/>
</dbReference>
<evidence type="ECO:0000313" key="1">
    <source>
        <dbReference type="EMBL" id="EYF02751.1"/>
    </source>
</evidence>
<dbReference type="STRING" id="1192034.CAP_6486"/>
<name>A0A017T2H2_9BACT</name>
<evidence type="ECO:0000313" key="2">
    <source>
        <dbReference type="Proteomes" id="UP000019678"/>
    </source>
</evidence>
<dbReference type="AlphaFoldDB" id="A0A017T2H2"/>
<proteinExistence type="predicted"/>
<sequence length="37" mass="4200">MRLFQSILELTATHYQGADDMIIKKVTTVTVSTVKYP</sequence>
<reference evidence="1 2" key="1">
    <citation type="submission" date="2013-05" db="EMBL/GenBank/DDBJ databases">
        <title>Genome assembly of Chondromyces apiculatus DSM 436.</title>
        <authorList>
            <person name="Sharma G."/>
            <person name="Khatri I."/>
            <person name="Kaur C."/>
            <person name="Mayilraj S."/>
            <person name="Subramanian S."/>
        </authorList>
    </citation>
    <scope>NUCLEOTIDE SEQUENCE [LARGE SCALE GENOMIC DNA]</scope>
    <source>
        <strain evidence="1 2">DSM 436</strain>
    </source>
</reference>
<organism evidence="1 2">
    <name type="scientific">Chondromyces apiculatus DSM 436</name>
    <dbReference type="NCBI Taxonomy" id="1192034"/>
    <lineage>
        <taxon>Bacteria</taxon>
        <taxon>Pseudomonadati</taxon>
        <taxon>Myxococcota</taxon>
        <taxon>Polyangia</taxon>
        <taxon>Polyangiales</taxon>
        <taxon>Polyangiaceae</taxon>
        <taxon>Chondromyces</taxon>
    </lineage>
</organism>
<protein>
    <submittedName>
        <fullName evidence="1">Uncharacterized protein</fullName>
    </submittedName>
</protein>
<accession>A0A017T2H2</accession>
<comment type="caution">
    <text evidence="1">The sequence shown here is derived from an EMBL/GenBank/DDBJ whole genome shotgun (WGS) entry which is preliminary data.</text>
</comment>